<sequence>MRKTSLEQVYLLAKKDKRVVFVGSDLGHGTLDKFKAEMPDRFFMEGVSEQHLTGMLAGMALSGKVPYFNTIAVFAYRRCLEQVILDVAIPNLPVRIIASGGGFVYVPLGPTHLATDDLAILRTVPNMTVIAPADAAEMARLMPLTLNWPGPIYIRLAKGGDPVVTPADVPFRIGKAVPVATGSDLLIITTGITLQFALVARKMLAAEGIKAGVLHVPTVKPLDQDGILSRIAKVRGVVTIEEGVRLGGLGSAIGELMLDEGLVRPLTRIGLPDEFTLHYGTQLEQLAYYGISGDGIVRAARKLLGGRVRTRTLAHAARRKLLRVRPQPSTQVQRGTSRRA</sequence>
<proteinExistence type="inferred from homology"/>
<dbReference type="Pfam" id="PF02780">
    <property type="entry name" value="Transketolase_C"/>
    <property type="match status" value="1"/>
</dbReference>
<keyword evidence="3" id="KW-0786">Thiamine pyrophosphate</keyword>
<feature type="domain" description="Transketolase-like pyrimidine-binding" evidence="4">
    <location>
        <begin position="1"/>
        <end position="163"/>
    </location>
</feature>
<evidence type="ECO:0000313" key="5">
    <source>
        <dbReference type="EMBL" id="OGG04302.1"/>
    </source>
</evidence>
<dbReference type="Pfam" id="PF02779">
    <property type="entry name" value="Transket_pyr"/>
    <property type="match status" value="1"/>
</dbReference>
<dbReference type="InterPro" id="IPR009014">
    <property type="entry name" value="Transketo_C/PFOR_II"/>
</dbReference>
<evidence type="ECO:0000256" key="2">
    <source>
        <dbReference type="ARBA" id="ARBA00007131"/>
    </source>
</evidence>
<dbReference type="PANTHER" id="PTHR43825:SF5">
    <property type="entry name" value="HYPOTHETICAL TRANSKETOLASE FAMILY PROTEIN"/>
    <property type="match status" value="1"/>
</dbReference>
<name>A0A1F5YWM0_9BACT</name>
<comment type="caution">
    <text evidence="5">The sequence shown here is derived from an EMBL/GenBank/DDBJ whole genome shotgun (WGS) entry which is preliminary data.</text>
</comment>
<evidence type="ECO:0000259" key="4">
    <source>
        <dbReference type="SMART" id="SM00861"/>
    </source>
</evidence>
<dbReference type="FunFam" id="3.40.50.970:FF:000129">
    <property type="entry name" value="Transketolase"/>
    <property type="match status" value="1"/>
</dbReference>
<dbReference type="SUPFAM" id="SSF52922">
    <property type="entry name" value="TK C-terminal domain-like"/>
    <property type="match status" value="1"/>
</dbReference>
<comment type="cofactor">
    <cofactor evidence="1">
        <name>thiamine diphosphate</name>
        <dbReference type="ChEBI" id="CHEBI:58937"/>
    </cofactor>
</comment>
<dbReference type="Proteomes" id="UP000178448">
    <property type="component" value="Unassembled WGS sequence"/>
</dbReference>
<evidence type="ECO:0000256" key="1">
    <source>
        <dbReference type="ARBA" id="ARBA00001964"/>
    </source>
</evidence>
<accession>A0A1F5YWM0</accession>
<dbReference type="STRING" id="1798374.A2Z33_04090"/>
<dbReference type="InterPro" id="IPR005475">
    <property type="entry name" value="Transketolase-like_Pyr-bd"/>
</dbReference>
<dbReference type="SUPFAM" id="SSF52518">
    <property type="entry name" value="Thiamin diphosphate-binding fold (THDP-binding)"/>
    <property type="match status" value="1"/>
</dbReference>
<dbReference type="Gene3D" id="3.40.50.970">
    <property type="match status" value="1"/>
</dbReference>
<dbReference type="EMBL" id="MFJD01000004">
    <property type="protein sequence ID" value="OGG04302.1"/>
    <property type="molecule type" value="Genomic_DNA"/>
</dbReference>
<dbReference type="Gene3D" id="3.40.50.920">
    <property type="match status" value="1"/>
</dbReference>
<dbReference type="AlphaFoldDB" id="A0A1F5YWM0"/>
<dbReference type="InterPro" id="IPR033248">
    <property type="entry name" value="Transketolase_C"/>
</dbReference>
<reference evidence="5 6" key="1">
    <citation type="journal article" date="2016" name="Nat. Commun.">
        <title>Thousands of microbial genomes shed light on interconnected biogeochemical processes in an aquifer system.</title>
        <authorList>
            <person name="Anantharaman K."/>
            <person name="Brown C.T."/>
            <person name="Hug L.A."/>
            <person name="Sharon I."/>
            <person name="Castelle C.J."/>
            <person name="Probst A.J."/>
            <person name="Thomas B.C."/>
            <person name="Singh A."/>
            <person name="Wilkins M.J."/>
            <person name="Karaoz U."/>
            <person name="Brodie E.L."/>
            <person name="Williams K.H."/>
            <person name="Hubbard S.S."/>
            <person name="Banfield J.F."/>
        </authorList>
    </citation>
    <scope>NUCLEOTIDE SEQUENCE [LARGE SCALE GENOMIC DNA]</scope>
</reference>
<dbReference type="InterPro" id="IPR051157">
    <property type="entry name" value="PDH/Transketolase"/>
</dbReference>
<evidence type="ECO:0000256" key="3">
    <source>
        <dbReference type="ARBA" id="ARBA00023052"/>
    </source>
</evidence>
<organism evidence="5 6">
    <name type="scientific">Candidatus Gottesmanbacteria bacterium RBG_16_52_11</name>
    <dbReference type="NCBI Taxonomy" id="1798374"/>
    <lineage>
        <taxon>Bacteria</taxon>
        <taxon>Candidatus Gottesmaniibacteriota</taxon>
    </lineage>
</organism>
<dbReference type="SMART" id="SM00861">
    <property type="entry name" value="Transket_pyr"/>
    <property type="match status" value="1"/>
</dbReference>
<dbReference type="PANTHER" id="PTHR43825">
    <property type="entry name" value="PYRUVATE DEHYDROGENASE E1 COMPONENT"/>
    <property type="match status" value="1"/>
</dbReference>
<comment type="similarity">
    <text evidence="2">Belongs to the transketolase family.</text>
</comment>
<dbReference type="InterPro" id="IPR029061">
    <property type="entry name" value="THDP-binding"/>
</dbReference>
<dbReference type="CDD" id="cd07033">
    <property type="entry name" value="TPP_PYR_DXS_TK_like"/>
    <property type="match status" value="1"/>
</dbReference>
<gene>
    <name evidence="5" type="ORF">A2Z33_04090</name>
</gene>
<protein>
    <submittedName>
        <fullName evidence="5">Transketolase</fullName>
    </submittedName>
</protein>
<evidence type="ECO:0000313" key="6">
    <source>
        <dbReference type="Proteomes" id="UP000178448"/>
    </source>
</evidence>